<sequence>MSSTTKNRKNNSSSKRSSNITNSGNNKQQQQSVADQQPLQINYEYQSFKHWIWINRVTTLMIVFGMFRLYMSNGEMTVGGDSNSNMLLSLRLAHVPPSSLLSSSGVELFGLTPRDTPCLFQWKFWADPKNAIPRSGLSLAHWNQTASTVINGKVEPRSAWQLYEMGRLKVDRPHYFLVDSIAKSPSQTPDNSAVYASTFGIGTALTSAPIFRLYTARYPVKANDYCQYSREHLLYISKLSASLFSAISCGVMFQVFLELISRDSIDHSSNFMFSFLLTILYGLGTTLASINSQALWQHAPNTMFLSIGLYCYIKLQSASSSNKSSIIYAISCAFALSMATICRPTSALYPLAVLSRMLVNCLIPGKVGFKKQFIRLFAYGVTGAILGAAFLYHNQLFFGSPFITGQTIAAEQLAPAKTGLAEGTWTTPLWTGLSTLLFSPSRGLFVHSPFLIFSIVSLFFSDKSTITLLAPFMASTAILTYAASTFFDYWGGWCFGPRPLTDLMPTLLAMIGAGITRMKRIQPLVTLLVCTGILAIIVQMIGMYAYDPMIWNYQKAVRGESETDLELISNFEVLSGKQADPAGTVMVNIDDPPYRWRLWDWNNGQPFYLLKNFGLARKMKKYTVKQWVDGSLT</sequence>
<feature type="transmembrane region" description="Helical" evidence="2">
    <location>
        <begin position="499"/>
        <end position="517"/>
    </location>
</feature>
<dbReference type="OMA" id="DPMIWNY"/>
<name>D3BAX7_HETP5</name>
<reference evidence="3 4" key="1">
    <citation type="journal article" date="2011" name="Genome Res.">
        <title>Phylogeny-wide analysis of social amoeba genomes highlights ancient origins for complex intercellular communication.</title>
        <authorList>
            <person name="Heidel A.J."/>
            <person name="Lawal H.M."/>
            <person name="Felder M."/>
            <person name="Schilde C."/>
            <person name="Helps N.R."/>
            <person name="Tunggal B."/>
            <person name="Rivero F."/>
            <person name="John U."/>
            <person name="Schleicher M."/>
            <person name="Eichinger L."/>
            <person name="Platzer M."/>
            <person name="Noegel A.A."/>
            <person name="Schaap P."/>
            <person name="Gloeckner G."/>
        </authorList>
    </citation>
    <scope>NUCLEOTIDE SEQUENCE [LARGE SCALE GENOMIC DNA]</scope>
    <source>
        <strain evidence="4">ATCC 26659 / Pp 5 / PN500</strain>
    </source>
</reference>
<dbReference type="GeneID" id="31361192"/>
<dbReference type="RefSeq" id="XP_020433831.1">
    <property type="nucleotide sequence ID" value="XM_020576582.1"/>
</dbReference>
<comment type="caution">
    <text evidence="3">The sequence shown here is derived from an EMBL/GenBank/DDBJ whole genome shotgun (WGS) entry which is preliminary data.</text>
</comment>
<evidence type="ECO:0000313" key="3">
    <source>
        <dbReference type="EMBL" id="EFA81714.1"/>
    </source>
</evidence>
<gene>
    <name evidence="3" type="ORF">PPL_05708</name>
</gene>
<feature type="transmembrane region" description="Helical" evidence="2">
    <location>
        <begin position="193"/>
        <end position="214"/>
    </location>
</feature>
<feature type="transmembrane region" description="Helical" evidence="2">
    <location>
        <begin position="234"/>
        <end position="259"/>
    </location>
</feature>
<feature type="transmembrane region" description="Helical" evidence="2">
    <location>
        <begin position="271"/>
        <end position="290"/>
    </location>
</feature>
<evidence type="ECO:0000313" key="4">
    <source>
        <dbReference type="Proteomes" id="UP000001396"/>
    </source>
</evidence>
<feature type="transmembrane region" description="Helical" evidence="2">
    <location>
        <begin position="468"/>
        <end position="487"/>
    </location>
</feature>
<dbReference type="AlphaFoldDB" id="D3BAX7"/>
<keyword evidence="2" id="KW-0472">Membrane</keyword>
<accession>D3BAX7</accession>
<evidence type="ECO:0008006" key="5">
    <source>
        <dbReference type="Google" id="ProtNLM"/>
    </source>
</evidence>
<feature type="transmembrane region" description="Helical" evidence="2">
    <location>
        <begin position="51"/>
        <end position="70"/>
    </location>
</feature>
<feature type="compositionally biased region" description="Low complexity" evidence="1">
    <location>
        <begin position="1"/>
        <end position="23"/>
    </location>
</feature>
<dbReference type="InParanoid" id="D3BAX7"/>
<protein>
    <recommendedName>
        <fullName evidence="5">Glycosyltransferase RgtA/B/C/D-like domain-containing protein</fullName>
    </recommendedName>
</protein>
<keyword evidence="2" id="KW-1133">Transmembrane helix</keyword>
<proteinExistence type="predicted"/>
<keyword evidence="2" id="KW-0812">Transmembrane</keyword>
<dbReference type="Proteomes" id="UP000001396">
    <property type="component" value="Unassembled WGS sequence"/>
</dbReference>
<feature type="transmembrane region" description="Helical" evidence="2">
    <location>
        <begin position="376"/>
        <end position="393"/>
    </location>
</feature>
<evidence type="ECO:0000256" key="1">
    <source>
        <dbReference type="SAM" id="MobiDB-lite"/>
    </source>
</evidence>
<dbReference type="EMBL" id="ADBJ01000025">
    <property type="protein sequence ID" value="EFA81714.1"/>
    <property type="molecule type" value="Genomic_DNA"/>
</dbReference>
<feature type="compositionally biased region" description="Polar residues" evidence="1">
    <location>
        <begin position="24"/>
        <end position="35"/>
    </location>
</feature>
<organism evidence="3 4">
    <name type="scientific">Heterostelium pallidum (strain ATCC 26659 / Pp 5 / PN500)</name>
    <name type="common">Cellular slime mold</name>
    <name type="synonym">Polysphondylium pallidum</name>
    <dbReference type="NCBI Taxonomy" id="670386"/>
    <lineage>
        <taxon>Eukaryota</taxon>
        <taxon>Amoebozoa</taxon>
        <taxon>Evosea</taxon>
        <taxon>Eumycetozoa</taxon>
        <taxon>Dictyostelia</taxon>
        <taxon>Acytosteliales</taxon>
        <taxon>Acytosteliaceae</taxon>
        <taxon>Heterostelium</taxon>
    </lineage>
</organism>
<feature type="transmembrane region" description="Helical" evidence="2">
    <location>
        <begin position="524"/>
        <end position="546"/>
    </location>
</feature>
<feature type="region of interest" description="Disordered" evidence="1">
    <location>
        <begin position="1"/>
        <end position="35"/>
    </location>
</feature>
<evidence type="ECO:0000256" key="2">
    <source>
        <dbReference type="SAM" id="Phobius"/>
    </source>
</evidence>
<feature type="transmembrane region" description="Helical" evidence="2">
    <location>
        <begin position="444"/>
        <end position="461"/>
    </location>
</feature>
<keyword evidence="4" id="KW-1185">Reference proteome</keyword>